<dbReference type="Proteomes" id="UP000682266">
    <property type="component" value="Unassembled WGS sequence"/>
</dbReference>
<organism evidence="1 2">
    <name type="scientific">Burkholderia ambifaria</name>
    <dbReference type="NCBI Taxonomy" id="152480"/>
    <lineage>
        <taxon>Bacteria</taxon>
        <taxon>Pseudomonadati</taxon>
        <taxon>Pseudomonadota</taxon>
        <taxon>Betaproteobacteria</taxon>
        <taxon>Burkholderiales</taxon>
        <taxon>Burkholderiaceae</taxon>
        <taxon>Burkholderia</taxon>
        <taxon>Burkholderia cepacia complex</taxon>
    </lineage>
</organism>
<reference evidence="1" key="1">
    <citation type="submission" date="2021-04" db="EMBL/GenBank/DDBJ databases">
        <title>A collection of bacterial strains from the Burkholderia cepacia Research Laboratory and Repository.</title>
        <authorList>
            <person name="Lipuma J."/>
            <person name="Spilker T."/>
        </authorList>
    </citation>
    <scope>NUCLEOTIDE SEQUENCE</scope>
    <source>
        <strain evidence="1">AU36012</strain>
    </source>
</reference>
<evidence type="ECO:0000313" key="2">
    <source>
        <dbReference type="Proteomes" id="UP000682266"/>
    </source>
</evidence>
<name>A0AA41JKK0_9BURK</name>
<dbReference type="PANTHER" id="PTHR35567">
    <property type="entry name" value="MALATE DEHYDROGENASE (AFU_ORTHOLOGUE AFUA_2G13800)"/>
    <property type="match status" value="1"/>
</dbReference>
<dbReference type="RefSeq" id="WP_176091124.1">
    <property type="nucleotide sequence ID" value="NZ_CADERF010000018.1"/>
</dbReference>
<proteinExistence type="predicted"/>
<comment type="caution">
    <text evidence="1">The sequence shown here is derived from an EMBL/GenBank/DDBJ whole genome shotgun (WGS) entry which is preliminary data.</text>
</comment>
<evidence type="ECO:0000313" key="1">
    <source>
        <dbReference type="EMBL" id="MBR8130749.1"/>
    </source>
</evidence>
<dbReference type="AlphaFoldDB" id="A0AA41JKK0"/>
<dbReference type="PANTHER" id="PTHR35567:SF1">
    <property type="entry name" value="CONSERVED FUNGAL PROTEIN (AFU_ORTHOLOGUE AFUA_1G14230)"/>
    <property type="match status" value="1"/>
</dbReference>
<accession>A0AA41JKK0</accession>
<sequence length="287" mass="30516">MSGRTAPRRSNNNCARYPTDLEAFVMVRNIATSRPATVVRQLRAFFPDSGTARGRASLRALGWAALPAIVVALAACATPPLPPANVDLPESLRVPSDEVLQDILTSTGDALYRCERGDTGLGWTYRGVQSTLVDSTGQDVGIALPGDYFSAYDGSYVLSRPDAQASVTADSLPWARLVARFNGADKVFETRFAQIGLILRVDTKGGLPPDRPCVVAGSTLNVPYAATYMIYRSPAAPTPVMPIPAAPASRAPERAVIPIGPDPLPADFIKLPRNTALPEGALPLPNH</sequence>
<dbReference type="InterPro" id="IPR021851">
    <property type="entry name" value="DUF3455"/>
</dbReference>
<protein>
    <submittedName>
        <fullName evidence="1">DUF3455 domain-containing protein</fullName>
    </submittedName>
</protein>
<dbReference type="Pfam" id="PF11937">
    <property type="entry name" value="DUF3455"/>
    <property type="match status" value="1"/>
</dbReference>
<gene>
    <name evidence="1" type="ORF">KDW93_17545</name>
</gene>
<dbReference type="EMBL" id="JAGSVG010000015">
    <property type="protein sequence ID" value="MBR8130749.1"/>
    <property type="molecule type" value="Genomic_DNA"/>
</dbReference>